<evidence type="ECO:0000313" key="1">
    <source>
        <dbReference type="EMBL" id="CAG1843018.1"/>
    </source>
</evidence>
<dbReference type="AlphaFoldDB" id="A0A8D7A506"/>
<name>A0A8D7A506_MUSAM</name>
<accession>A0A8D7A506</accession>
<gene>
    <name evidence="1" type="ORF">GSMUA_128130.1</name>
</gene>
<dbReference type="EMBL" id="HG996469">
    <property type="protein sequence ID" value="CAG1843018.1"/>
    <property type="molecule type" value="Genomic_DNA"/>
</dbReference>
<organism evidence="1">
    <name type="scientific">Musa acuminata subsp. malaccensis</name>
    <name type="common">Wild banana</name>
    <name type="synonym">Musa malaccensis</name>
    <dbReference type="NCBI Taxonomy" id="214687"/>
    <lineage>
        <taxon>Eukaryota</taxon>
        <taxon>Viridiplantae</taxon>
        <taxon>Streptophyta</taxon>
        <taxon>Embryophyta</taxon>
        <taxon>Tracheophyta</taxon>
        <taxon>Spermatophyta</taxon>
        <taxon>Magnoliopsida</taxon>
        <taxon>Liliopsida</taxon>
        <taxon>Zingiberales</taxon>
        <taxon>Musaceae</taxon>
        <taxon>Musa</taxon>
    </lineage>
</organism>
<protein>
    <submittedName>
        <fullName evidence="1">(wild Malaysian banana) hypothetical protein</fullName>
    </submittedName>
</protein>
<sequence>MLWSAGIHPPFRRFPLSALFMCRLRSACSNCSRLGGGGSNVRPRPPPASLRSPLSDATITFSSCLLITIFNRTTPSPSSVEMTIPRVSSSTASSAVTLGLPRQKHFRRPWPRLLSLILGSISISLR</sequence>
<proteinExistence type="predicted"/>
<reference evidence="1" key="1">
    <citation type="submission" date="2021-03" db="EMBL/GenBank/DDBJ databases">
        <authorList>
            <consortium name="Genoscope - CEA"/>
            <person name="William W."/>
        </authorList>
    </citation>
    <scope>NUCLEOTIDE SEQUENCE</scope>
    <source>
        <strain evidence="1">Doubled-haploid Pahang</strain>
    </source>
</reference>